<proteinExistence type="predicted"/>
<dbReference type="AlphaFoldDB" id="A0A1B1M1P1"/>
<organism evidence="1 2">
    <name type="scientific">Streptomyces lincolnensis</name>
    <dbReference type="NCBI Taxonomy" id="1915"/>
    <lineage>
        <taxon>Bacteria</taxon>
        <taxon>Bacillati</taxon>
        <taxon>Actinomycetota</taxon>
        <taxon>Actinomycetes</taxon>
        <taxon>Kitasatosporales</taxon>
        <taxon>Streptomycetaceae</taxon>
        <taxon>Streptomyces</taxon>
    </lineage>
</organism>
<protein>
    <submittedName>
        <fullName evidence="1">Methylase involved in ubiquinone/menaquinone biosynthesis</fullName>
    </submittedName>
</protein>
<keyword evidence="1" id="KW-0808">Transferase</keyword>
<keyword evidence="1" id="KW-0489">Methyltransferase</keyword>
<keyword evidence="1" id="KW-0830">Ubiquinone</keyword>
<gene>
    <name evidence="1" type="ORF">SLINC_0140</name>
</gene>
<dbReference type="GO" id="GO:0032259">
    <property type="term" value="P:methylation"/>
    <property type="evidence" value="ECO:0007669"/>
    <property type="project" value="UniProtKB-KW"/>
</dbReference>
<dbReference type="KEGG" id="sls:SLINC_0140"/>
<keyword evidence="2" id="KW-1185">Reference proteome</keyword>
<dbReference type="Proteomes" id="UP000092598">
    <property type="component" value="Chromosome"/>
</dbReference>
<name>A0A1B1M1P1_STRLN</name>
<dbReference type="EMBL" id="CP016438">
    <property type="protein sequence ID" value="ANS62364.1"/>
    <property type="molecule type" value="Genomic_DNA"/>
</dbReference>
<sequence length="49" mass="5717">MVLVRSELLSCWPYRCEELEVELHRVGLQTELSTFDLEAENYMVVASKV</sequence>
<accession>A0A1B1M1P1</accession>
<reference evidence="1 2" key="1">
    <citation type="submission" date="2016-07" db="EMBL/GenBank/DDBJ databases">
        <title>Enhancement of antibiotic productionsby engineered nitrateutilization in actinobacteria.</title>
        <authorList>
            <person name="Meng S.C."/>
        </authorList>
    </citation>
    <scope>NUCLEOTIDE SEQUENCE [LARGE SCALE GENOMIC DNA]</scope>
    <source>
        <strain evidence="1 2">NRRL 2936</strain>
    </source>
</reference>
<evidence type="ECO:0000313" key="1">
    <source>
        <dbReference type="EMBL" id="ANS62364.1"/>
    </source>
</evidence>
<dbReference type="GO" id="GO:0008168">
    <property type="term" value="F:methyltransferase activity"/>
    <property type="evidence" value="ECO:0007669"/>
    <property type="project" value="UniProtKB-KW"/>
</dbReference>
<dbReference type="PATRIC" id="fig|1915.4.peg.194"/>
<evidence type="ECO:0000313" key="2">
    <source>
        <dbReference type="Proteomes" id="UP000092598"/>
    </source>
</evidence>